<dbReference type="RefSeq" id="WP_066790331.1">
    <property type="nucleotide sequence ID" value="NZ_LWQS01000082.1"/>
</dbReference>
<dbReference type="EC" id="3.1.-.-" evidence="8"/>
<comment type="subunit">
    <text evidence="8">Homodimer, forms a heterotetramer with a Cas2 homodimer.</text>
</comment>
<keyword evidence="6 8" id="KW-0051">Antiviral defense</keyword>
<dbReference type="AlphaFoldDB" id="A0A178M3K4"/>
<dbReference type="InterPro" id="IPR002729">
    <property type="entry name" value="CRISPR-assoc_Cas1"/>
</dbReference>
<feature type="binding site" evidence="8">
    <location>
        <position position="141"/>
    </location>
    <ligand>
        <name>Mn(2+)</name>
        <dbReference type="ChEBI" id="CHEBI:29035"/>
    </ligand>
</feature>
<dbReference type="GO" id="GO:0046872">
    <property type="term" value="F:metal ion binding"/>
    <property type="evidence" value="ECO:0007669"/>
    <property type="project" value="UniProtKB-UniRule"/>
</dbReference>
<dbReference type="InterPro" id="IPR019851">
    <property type="entry name" value="CRISPR-assoc_Cas1_ECOLI"/>
</dbReference>
<evidence type="ECO:0000256" key="8">
    <source>
        <dbReference type="HAMAP-Rule" id="MF_01470"/>
    </source>
</evidence>
<keyword evidence="1 8" id="KW-0540">Nuclease</keyword>
<evidence type="ECO:0000256" key="6">
    <source>
        <dbReference type="ARBA" id="ARBA00023118"/>
    </source>
</evidence>
<evidence type="ECO:0000256" key="1">
    <source>
        <dbReference type="ARBA" id="ARBA00022722"/>
    </source>
</evidence>
<dbReference type="GO" id="GO:0016787">
    <property type="term" value="F:hydrolase activity"/>
    <property type="evidence" value="ECO:0007669"/>
    <property type="project" value="UniProtKB-KW"/>
</dbReference>
<organism evidence="9 10">
    <name type="scientific">Chloroflexus islandicus</name>
    <dbReference type="NCBI Taxonomy" id="1707952"/>
    <lineage>
        <taxon>Bacteria</taxon>
        <taxon>Bacillati</taxon>
        <taxon>Chloroflexota</taxon>
        <taxon>Chloroflexia</taxon>
        <taxon>Chloroflexales</taxon>
        <taxon>Chloroflexineae</taxon>
        <taxon>Chloroflexaceae</taxon>
        <taxon>Chloroflexus</taxon>
    </lineage>
</organism>
<dbReference type="InterPro" id="IPR050646">
    <property type="entry name" value="Cas1"/>
</dbReference>
<dbReference type="STRING" id="1707952.A6A03_03745"/>
<dbReference type="GO" id="GO:0051607">
    <property type="term" value="P:defense response to virus"/>
    <property type="evidence" value="ECO:0007669"/>
    <property type="project" value="UniProtKB-UniRule"/>
</dbReference>
<evidence type="ECO:0000256" key="5">
    <source>
        <dbReference type="ARBA" id="ARBA00022842"/>
    </source>
</evidence>
<comment type="caution">
    <text evidence="9">The sequence shown here is derived from an EMBL/GenBank/DDBJ whole genome shotgun (WGS) entry which is preliminary data.</text>
</comment>
<comment type="function">
    <text evidence="8">CRISPR (clustered regularly interspaced short palindromic repeat), is an adaptive immune system that provides protection against mobile genetic elements (viruses, transposable elements and conjugative plasmids). CRISPR clusters contain spacers, sequences complementary to antecedent mobile elements, and target invading nucleic acids. CRISPR clusters are transcribed and processed into CRISPR RNA (crRNA). Acts as a dsDNA endonuclease. Involved in the integration of spacer DNA into the CRISPR cassette.</text>
</comment>
<keyword evidence="5 8" id="KW-0460">Magnesium</keyword>
<feature type="binding site" evidence="8">
    <location>
        <position position="208"/>
    </location>
    <ligand>
        <name>Mn(2+)</name>
        <dbReference type="ChEBI" id="CHEBI:29035"/>
    </ligand>
</feature>
<keyword evidence="10" id="KW-1185">Reference proteome</keyword>
<evidence type="ECO:0000313" key="9">
    <source>
        <dbReference type="EMBL" id="OAN42840.1"/>
    </source>
</evidence>
<feature type="binding site" evidence="8">
    <location>
        <position position="221"/>
    </location>
    <ligand>
        <name>Mn(2+)</name>
        <dbReference type="ChEBI" id="CHEBI:29035"/>
    </ligand>
</feature>
<evidence type="ECO:0000256" key="7">
    <source>
        <dbReference type="ARBA" id="ARBA00023125"/>
    </source>
</evidence>
<evidence type="ECO:0000256" key="3">
    <source>
        <dbReference type="ARBA" id="ARBA00022759"/>
    </source>
</evidence>
<dbReference type="Pfam" id="PF01867">
    <property type="entry name" value="Cas_Cas1"/>
    <property type="match status" value="2"/>
</dbReference>
<dbReference type="PANTHER" id="PTHR34353">
    <property type="entry name" value="CRISPR-ASSOCIATED ENDONUCLEASE CAS1 1"/>
    <property type="match status" value="1"/>
</dbReference>
<dbReference type="GO" id="GO:0003677">
    <property type="term" value="F:DNA binding"/>
    <property type="evidence" value="ECO:0007669"/>
    <property type="project" value="UniProtKB-KW"/>
</dbReference>
<dbReference type="InterPro" id="IPR042206">
    <property type="entry name" value="CRISPR-assoc_Cas1_C"/>
</dbReference>
<keyword evidence="7 8" id="KW-0238">DNA-binding</keyword>
<dbReference type="GO" id="GO:0004520">
    <property type="term" value="F:DNA endonuclease activity"/>
    <property type="evidence" value="ECO:0007669"/>
    <property type="project" value="InterPro"/>
</dbReference>
<evidence type="ECO:0000256" key="2">
    <source>
        <dbReference type="ARBA" id="ARBA00022723"/>
    </source>
</evidence>
<keyword evidence="8" id="KW-0464">Manganese</keyword>
<accession>A0A178M3K4</accession>
<keyword evidence="4 8" id="KW-0378">Hydrolase</keyword>
<dbReference type="Proteomes" id="UP000078287">
    <property type="component" value="Unassembled WGS sequence"/>
</dbReference>
<dbReference type="PANTHER" id="PTHR34353:SF3">
    <property type="entry name" value="CRISPR-ASSOCIATED ENDONUCLEASE CAS1"/>
    <property type="match status" value="1"/>
</dbReference>
<protein>
    <recommendedName>
        <fullName evidence="8">CRISPR-associated endonuclease Cas1</fullName>
        <ecNumber evidence="8">3.1.-.-</ecNumber>
    </recommendedName>
</protein>
<dbReference type="NCBIfam" id="TIGR00287">
    <property type="entry name" value="cas1"/>
    <property type="match status" value="1"/>
</dbReference>
<keyword evidence="3 8" id="KW-0255">Endonuclease</keyword>
<dbReference type="GO" id="GO:0043571">
    <property type="term" value="P:maintenance of CRISPR repeat elements"/>
    <property type="evidence" value="ECO:0007669"/>
    <property type="project" value="UniProtKB-UniRule"/>
</dbReference>
<evidence type="ECO:0000313" key="10">
    <source>
        <dbReference type="Proteomes" id="UP000078287"/>
    </source>
</evidence>
<dbReference type="InterPro" id="IPR042211">
    <property type="entry name" value="CRISPR-assoc_Cas1_N"/>
</dbReference>
<keyword evidence="2 8" id="KW-0479">Metal-binding</keyword>
<dbReference type="EMBL" id="LWQS01000082">
    <property type="protein sequence ID" value="OAN42840.1"/>
    <property type="molecule type" value="Genomic_DNA"/>
</dbReference>
<dbReference type="CDD" id="cd09719">
    <property type="entry name" value="Cas1_I-E"/>
    <property type="match status" value="1"/>
</dbReference>
<dbReference type="Gene3D" id="3.100.10.20">
    <property type="entry name" value="CRISPR-associated endonuclease Cas1, N-terminal domain"/>
    <property type="match status" value="1"/>
</dbReference>
<dbReference type="HAMAP" id="MF_01470">
    <property type="entry name" value="Cas1"/>
    <property type="match status" value="1"/>
</dbReference>
<dbReference type="Gene3D" id="1.20.120.920">
    <property type="entry name" value="CRISPR-associated endonuclease Cas1, C-terminal domain"/>
    <property type="match status" value="1"/>
</dbReference>
<proteinExistence type="inferred from homology"/>
<reference evidence="9 10" key="1">
    <citation type="submission" date="2016-04" db="EMBL/GenBank/DDBJ databases">
        <title>Chloroflexus islandicus sp. nov., a thermophilic filamentous anoxygenic phototrophic bacterium from geyser Strokkur (Iceland).</title>
        <authorList>
            <person name="Gaisin V.A."/>
            <person name="Kalashnikov A.M."/>
            <person name="Sukhacheva M.V."/>
            <person name="Grouzdev D.S."/>
            <person name="Ivanov T.M."/>
            <person name="Kuznetsov B."/>
            <person name="Gorlenko V.M."/>
        </authorList>
    </citation>
    <scope>NUCLEOTIDE SEQUENCE [LARGE SCALE GENOMIC DNA]</scope>
    <source>
        <strain evidence="10">isl-2</strain>
    </source>
</reference>
<comment type="similarity">
    <text evidence="8">Belongs to the CRISPR-associated endonuclease Cas1 family.</text>
</comment>
<sequence>MPIHDLHILPKVRDSWSFVYVEHAVIEQDDKAIAVFDKNGKTPIPCATLTLLMLGPGTNITHQAIKTLAENGCLVAWSGEAGVRFYAVGMGETRSAANLLRQAAMHSDPDLRLRVVRRMYEMRFPEPLPPNLSIKQIRGKEGVRVRESYARWSKETGIKWDGRHYKQNDWRRTEPINRALSAANSCLYGIAHAAIVAAGYSPALGFIHTGKMLSFVYDIADIYKADIAIPAAFRCTAAGENRLESRVRHLCRDIFREQRLLARIINDLDRLFAHEGLDKRESELFDRYYARPGGLWDPDEGEVAGGINYGDEEE</sequence>
<comment type="cofactor">
    <cofactor evidence="8">
        <name>Mg(2+)</name>
        <dbReference type="ChEBI" id="CHEBI:18420"/>
    </cofactor>
    <cofactor evidence="8">
        <name>Mn(2+)</name>
        <dbReference type="ChEBI" id="CHEBI:29035"/>
    </cofactor>
</comment>
<dbReference type="InterPro" id="IPR033641">
    <property type="entry name" value="Cas1_I-E"/>
</dbReference>
<name>A0A178M3K4_9CHLR</name>
<gene>
    <name evidence="8" type="primary">cas1</name>
    <name evidence="9" type="ORF">A6A03_03745</name>
</gene>
<evidence type="ECO:0000256" key="4">
    <source>
        <dbReference type="ARBA" id="ARBA00022801"/>
    </source>
</evidence>
<dbReference type="NCBIfam" id="TIGR03638">
    <property type="entry name" value="cas1_ECOLI"/>
    <property type="match status" value="1"/>
</dbReference>